<accession>A0AAV1E1B1</accession>
<evidence type="ECO:0000313" key="1">
    <source>
        <dbReference type="EMBL" id="CAI9113877.1"/>
    </source>
</evidence>
<protein>
    <submittedName>
        <fullName evidence="1">OLC1v1014571C1</fullName>
    </submittedName>
</protein>
<gene>
    <name evidence="1" type="ORF">OLC1_LOCUS20792</name>
</gene>
<evidence type="ECO:0000313" key="2">
    <source>
        <dbReference type="Proteomes" id="UP001161247"/>
    </source>
</evidence>
<dbReference type="SUPFAM" id="SSF56235">
    <property type="entry name" value="N-terminal nucleophile aminohydrolases (Ntn hydrolases)"/>
    <property type="match status" value="1"/>
</dbReference>
<dbReference type="CDD" id="cd01906">
    <property type="entry name" value="proteasome_protease_HslV"/>
    <property type="match status" value="1"/>
</dbReference>
<dbReference type="Proteomes" id="UP001161247">
    <property type="component" value="Chromosome 7"/>
</dbReference>
<dbReference type="Gene3D" id="3.60.20.10">
    <property type="entry name" value="Glutamine Phosphoribosylpyrophosphate, subunit 1, domain 1"/>
    <property type="match status" value="1"/>
</dbReference>
<dbReference type="InterPro" id="IPR001353">
    <property type="entry name" value="Proteasome_sua/b"/>
</dbReference>
<dbReference type="EMBL" id="OX459124">
    <property type="protein sequence ID" value="CAI9113877.1"/>
    <property type="molecule type" value="Genomic_DNA"/>
</dbReference>
<dbReference type="AlphaFoldDB" id="A0AAV1E1B1"/>
<dbReference type="GO" id="GO:0051603">
    <property type="term" value="P:proteolysis involved in protein catabolic process"/>
    <property type="evidence" value="ECO:0007669"/>
    <property type="project" value="InterPro"/>
</dbReference>
<dbReference type="GO" id="GO:0005839">
    <property type="term" value="C:proteasome core complex"/>
    <property type="evidence" value="ECO:0007669"/>
    <property type="project" value="InterPro"/>
</dbReference>
<keyword evidence="2" id="KW-1185">Reference proteome</keyword>
<dbReference type="InterPro" id="IPR029055">
    <property type="entry name" value="Ntn_hydrolases_N"/>
</dbReference>
<proteinExistence type="predicted"/>
<sequence length="188" mass="20812">MSIAPGPSDECKYPYNVIVLNSHLLASFSGGKLASRRHLLEDLPKKCQEHELKEGRKASAAEASKWLAEFLSLQPDCDNSFSLGILIAGWDDESGPVLYKVNGKGNVLKDSLAGTGSCARTVFYSIPLFHVGRTGVKTVVLNDDIVQLQEQYIAEVGGEWYDMRALNRARPRSMESHRIFHEAHPDIV</sequence>
<organism evidence="1 2">
    <name type="scientific">Oldenlandia corymbosa var. corymbosa</name>
    <dbReference type="NCBI Taxonomy" id="529605"/>
    <lineage>
        <taxon>Eukaryota</taxon>
        <taxon>Viridiplantae</taxon>
        <taxon>Streptophyta</taxon>
        <taxon>Embryophyta</taxon>
        <taxon>Tracheophyta</taxon>
        <taxon>Spermatophyta</taxon>
        <taxon>Magnoliopsida</taxon>
        <taxon>eudicotyledons</taxon>
        <taxon>Gunneridae</taxon>
        <taxon>Pentapetalae</taxon>
        <taxon>asterids</taxon>
        <taxon>lamiids</taxon>
        <taxon>Gentianales</taxon>
        <taxon>Rubiaceae</taxon>
        <taxon>Rubioideae</taxon>
        <taxon>Spermacoceae</taxon>
        <taxon>Hedyotis-Oldenlandia complex</taxon>
        <taxon>Oldenlandia</taxon>
    </lineage>
</organism>
<dbReference type="Pfam" id="PF00227">
    <property type="entry name" value="Proteasome"/>
    <property type="match status" value="1"/>
</dbReference>
<name>A0AAV1E1B1_OLDCO</name>
<reference evidence="1" key="1">
    <citation type="submission" date="2023-03" db="EMBL/GenBank/DDBJ databases">
        <authorList>
            <person name="Julca I."/>
        </authorList>
    </citation>
    <scope>NUCLEOTIDE SEQUENCE</scope>
</reference>